<dbReference type="PANTHER" id="PTHR43319:SF3">
    <property type="entry name" value="BETA-LACTAMASE-RELATED DOMAIN-CONTAINING PROTEIN"/>
    <property type="match status" value="1"/>
</dbReference>
<comment type="caution">
    <text evidence="2">The sequence shown here is derived from an EMBL/GenBank/DDBJ whole genome shotgun (WGS) entry which is preliminary data.</text>
</comment>
<reference evidence="2 3" key="1">
    <citation type="submission" date="2024-04" db="EMBL/GenBank/DDBJ databases">
        <title>genome sequences of Mucor flavus KT1a and Helicostylum pulchrum KT1b strains isolated from the surface of a dry-aged beef.</title>
        <authorList>
            <person name="Toyotome T."/>
            <person name="Hosono M."/>
            <person name="Torimaru M."/>
            <person name="Fukuda K."/>
            <person name="Mikami N."/>
        </authorList>
    </citation>
    <scope>NUCLEOTIDE SEQUENCE [LARGE SCALE GENOMIC DNA]</scope>
    <source>
        <strain evidence="2 3">KT1a</strain>
    </source>
</reference>
<gene>
    <name evidence="2" type="ORF">MFLAVUS_002827</name>
</gene>
<evidence type="ECO:0000313" key="2">
    <source>
        <dbReference type="EMBL" id="GAA5809419.1"/>
    </source>
</evidence>
<proteinExistence type="predicted"/>
<evidence type="ECO:0000259" key="1">
    <source>
        <dbReference type="Pfam" id="PF00144"/>
    </source>
</evidence>
<sequence length="922" mass="104951">MISSRSIISISVLSISYLAYNMAVKAPYTSISCSFLGIDCPSYIPMHGFVDDEYKEVYNMFLNKFKRGEDMGASISAYVDGRQVLSLQGGWKDQKNKIEYTNETLQMSSIIVAQLVEQGLLAYEERIATYWPEFAQGNKENVTLEDLMRHRSGMACLDYPLSYENASKPDILADILAKQPHNFDGKPVHAYHAITQGWIQNEIIRRVDPENRTIDDFAYTFKEKWGSEWYLKPDVTKGLDLKRISPFYSKSMYQQILPLIKVLLDPRQDNSIVLDWFRKTSFLTRALRNPHMDQYFGVMNTNITHRSVEGPSYSGHTNADSIAKLAAILANRGKSIVSGEPDLFMKDTTFDTASQYIDDYETDIILPLTPLVNLKGGWILFPNQHFFKLSDQERSAEFMGGMGAGGSLFAFNEKYKIGFGYVTNGYSGTSGMDERSIDILRFIFEHIYNSQANIRIMFSVKKTFSITIPLIFYLAYHACVRAPFASFSCTLIGIGCPTDIPIHGYVDDDYKEVYDLFLNNFKRGQDIGASVSAYVDGRKILSLQGGWQDIEEKVEYTNKSLQMVFSTSKILGVVVVAQLVEQGLLAYDEKISTYWPEFAQGNKENVTLCELMRHTSGVASLDNPISFEEASNLDLLADILAKQSHNFDGKPIHAYHAITQGWYQNEIIRRVDPQRRTIGSIVSDYKDKWGSEWYLKPEATEGLDLKRIAPFYKEPKYRQLYLVLKMFLNPWSDSSFFWSIFDKQSLFYRSAVNAHMDQEQNLCNTNKTHRNVESPAYSAYTNSDSMAKLAAIFANRGKSIVPDEPDLLLKDATYEELTKFISDEQDVIYPQLIFVNLRGGFRLLRNHENFKLPESENIDFIGGVGGGGSVFAFNEKYKIGFSYITNSYYDHAMPDERSSLIIGEIVKQVKKKAKEAELNKTS</sequence>
<protein>
    <recommendedName>
        <fullName evidence="1">Beta-lactamase-related domain-containing protein</fullName>
    </recommendedName>
</protein>
<dbReference type="Proteomes" id="UP001473302">
    <property type="component" value="Unassembled WGS sequence"/>
</dbReference>
<dbReference type="InterPro" id="IPR052907">
    <property type="entry name" value="Beta-lactamase/esterase"/>
</dbReference>
<dbReference type="SUPFAM" id="SSF56601">
    <property type="entry name" value="beta-lactamase/transpeptidase-like"/>
    <property type="match status" value="2"/>
</dbReference>
<dbReference type="InterPro" id="IPR001466">
    <property type="entry name" value="Beta-lactam-related"/>
</dbReference>
<organism evidence="2 3">
    <name type="scientific">Mucor flavus</name>
    <dbReference type="NCBI Taxonomy" id="439312"/>
    <lineage>
        <taxon>Eukaryota</taxon>
        <taxon>Fungi</taxon>
        <taxon>Fungi incertae sedis</taxon>
        <taxon>Mucoromycota</taxon>
        <taxon>Mucoromycotina</taxon>
        <taxon>Mucoromycetes</taxon>
        <taxon>Mucorales</taxon>
        <taxon>Mucorineae</taxon>
        <taxon>Mucoraceae</taxon>
        <taxon>Mucor</taxon>
    </lineage>
</organism>
<dbReference type="Pfam" id="PF00144">
    <property type="entry name" value="Beta-lactamase"/>
    <property type="match status" value="2"/>
</dbReference>
<feature type="domain" description="Beta-lactamase-related" evidence="1">
    <location>
        <begin position="72"/>
        <end position="217"/>
    </location>
</feature>
<dbReference type="PANTHER" id="PTHR43319">
    <property type="entry name" value="BETA-LACTAMASE-RELATED"/>
    <property type="match status" value="1"/>
</dbReference>
<keyword evidence="3" id="KW-1185">Reference proteome</keyword>
<name>A0ABP9YRC5_9FUNG</name>
<accession>A0ABP9YRC5</accession>
<dbReference type="Gene3D" id="3.40.710.10">
    <property type="entry name" value="DD-peptidase/beta-lactamase superfamily"/>
    <property type="match status" value="2"/>
</dbReference>
<feature type="domain" description="Beta-lactamase-related" evidence="1">
    <location>
        <begin position="520"/>
        <end position="674"/>
    </location>
</feature>
<dbReference type="InterPro" id="IPR012338">
    <property type="entry name" value="Beta-lactam/transpept-like"/>
</dbReference>
<evidence type="ECO:0000313" key="3">
    <source>
        <dbReference type="Proteomes" id="UP001473302"/>
    </source>
</evidence>
<dbReference type="EMBL" id="BAABUK010000005">
    <property type="protein sequence ID" value="GAA5809419.1"/>
    <property type="molecule type" value="Genomic_DNA"/>
</dbReference>